<evidence type="ECO:0000313" key="2">
    <source>
        <dbReference type="EMBL" id="CAB4124126.1"/>
    </source>
</evidence>
<evidence type="ECO:0000256" key="1">
    <source>
        <dbReference type="SAM" id="MobiDB-lite"/>
    </source>
</evidence>
<gene>
    <name evidence="2" type="ORF">UFOVP49_20</name>
</gene>
<organism evidence="2">
    <name type="scientific">uncultured Caudovirales phage</name>
    <dbReference type="NCBI Taxonomy" id="2100421"/>
    <lineage>
        <taxon>Viruses</taxon>
        <taxon>Duplodnaviria</taxon>
        <taxon>Heunggongvirae</taxon>
        <taxon>Uroviricota</taxon>
        <taxon>Caudoviricetes</taxon>
        <taxon>Peduoviridae</taxon>
        <taxon>Maltschvirus</taxon>
        <taxon>Maltschvirus maltsch</taxon>
    </lineage>
</organism>
<feature type="compositionally biased region" description="Polar residues" evidence="1">
    <location>
        <begin position="246"/>
        <end position="260"/>
    </location>
</feature>
<feature type="compositionally biased region" description="Gly residues" evidence="1">
    <location>
        <begin position="261"/>
        <end position="275"/>
    </location>
</feature>
<accession>A0A6J5KSA2</accession>
<feature type="region of interest" description="Disordered" evidence="1">
    <location>
        <begin position="246"/>
        <end position="275"/>
    </location>
</feature>
<protein>
    <submittedName>
        <fullName evidence="2">Uncharacterized protein</fullName>
    </submittedName>
</protein>
<sequence length="275" mass="31022">MAFNIDQFRSNISNNNEFALTDKFEVLIKPPSKLADYDMKPLRFQCEVSELPGKTINMVEFRHYGFIKRIPHHITYPEVTLTFLCNGKMSEKRLFDDWHNLMIPNESGLVEYFNSNDYAADITIIQYSHISNHDRNDEPTENTVKPNQNVYDRMRSDRAAEAAMANYKPNKIYECTLIEALPVSMSSLPLNWADSSIHKLNVTFAYKKWIPGNAPELPMVTQSVGNYNKTLEAVSAADGRVKLPTQQQKIGTPARTDNFSGNGGGFGGGGATGKW</sequence>
<name>A0A6J5KSA2_9CAUD</name>
<reference evidence="2" key="1">
    <citation type="submission" date="2020-04" db="EMBL/GenBank/DDBJ databases">
        <authorList>
            <person name="Chiriac C."/>
            <person name="Salcher M."/>
            <person name="Ghai R."/>
            <person name="Kavagutti S V."/>
        </authorList>
    </citation>
    <scope>NUCLEOTIDE SEQUENCE</scope>
</reference>
<proteinExistence type="predicted"/>
<dbReference type="EMBL" id="LR796178">
    <property type="protein sequence ID" value="CAB4124126.1"/>
    <property type="molecule type" value="Genomic_DNA"/>
</dbReference>